<feature type="transmembrane region" description="Helical" evidence="1">
    <location>
        <begin position="21"/>
        <end position="38"/>
    </location>
</feature>
<dbReference type="RefSeq" id="WP_237054945.1">
    <property type="nucleotide sequence ID" value="NZ_JAKJPO010000007.1"/>
</dbReference>
<sequence length="81" mass="9171">MPPSRPPQPRSFRRWLRSNALALWLWSLGLLGVIRFFTRAMRDSGADTVAWLYLVGGVLVFVAGVMAWAGAVRRDRTTRPD</sequence>
<keyword evidence="1" id="KW-1133">Transmembrane helix</keyword>
<reference evidence="2" key="1">
    <citation type="submission" date="2022-01" db="EMBL/GenBank/DDBJ databases">
        <title>Lysobacter chinensis sp. nov., a bacterium isolated from cow dung compost.</title>
        <authorList>
            <person name="Liu Y."/>
        </authorList>
    </citation>
    <scope>NUCLEOTIDE SEQUENCE</scope>
    <source>
        <strain evidence="2">TLK-CK17</strain>
    </source>
</reference>
<evidence type="ECO:0000313" key="2">
    <source>
        <dbReference type="EMBL" id="MCF7222380.1"/>
    </source>
</evidence>
<feature type="transmembrane region" description="Helical" evidence="1">
    <location>
        <begin position="50"/>
        <end position="72"/>
    </location>
</feature>
<reference evidence="2" key="2">
    <citation type="submission" date="2022-01" db="EMBL/GenBank/DDBJ databases">
        <authorList>
            <person name="Zhou L.Y."/>
        </authorList>
    </citation>
    <scope>NUCLEOTIDE SEQUENCE</scope>
    <source>
        <strain evidence="2">TLK-CK17</strain>
    </source>
</reference>
<evidence type="ECO:0000313" key="3">
    <source>
        <dbReference type="Proteomes" id="UP001430796"/>
    </source>
</evidence>
<gene>
    <name evidence="2" type="ORF">L3V18_11360</name>
</gene>
<comment type="caution">
    <text evidence="2">The sequence shown here is derived from an EMBL/GenBank/DDBJ whole genome shotgun (WGS) entry which is preliminary data.</text>
</comment>
<proteinExistence type="predicted"/>
<keyword evidence="1" id="KW-0812">Transmembrane</keyword>
<keyword evidence="3" id="KW-1185">Reference proteome</keyword>
<evidence type="ECO:0000256" key="1">
    <source>
        <dbReference type="SAM" id="Phobius"/>
    </source>
</evidence>
<keyword evidence="1" id="KW-0472">Membrane</keyword>
<protein>
    <submittedName>
        <fullName evidence="2">Uncharacterized protein</fullName>
    </submittedName>
</protein>
<name>A0ABS9HW52_9GAMM</name>
<organism evidence="2 3">
    <name type="scientific">Marilutibacter chinensis</name>
    <dbReference type="NCBI Taxonomy" id="2912247"/>
    <lineage>
        <taxon>Bacteria</taxon>
        <taxon>Pseudomonadati</taxon>
        <taxon>Pseudomonadota</taxon>
        <taxon>Gammaproteobacteria</taxon>
        <taxon>Lysobacterales</taxon>
        <taxon>Lysobacteraceae</taxon>
        <taxon>Marilutibacter</taxon>
    </lineage>
</organism>
<dbReference type="Proteomes" id="UP001430796">
    <property type="component" value="Unassembled WGS sequence"/>
</dbReference>
<dbReference type="EMBL" id="JAKJPO010000007">
    <property type="protein sequence ID" value="MCF7222380.1"/>
    <property type="molecule type" value="Genomic_DNA"/>
</dbReference>
<accession>A0ABS9HW52</accession>